<evidence type="ECO:0000313" key="1">
    <source>
        <dbReference type="EMBL" id="MVN79206.1"/>
    </source>
</evidence>
<evidence type="ECO:0000313" key="2">
    <source>
        <dbReference type="Proteomes" id="UP000441336"/>
    </source>
</evidence>
<protein>
    <submittedName>
        <fullName evidence="1">Uncharacterized protein</fullName>
    </submittedName>
</protein>
<organism evidence="1 2">
    <name type="scientific">Hymenobacter ginkgonis</name>
    <dbReference type="NCBI Taxonomy" id="2682976"/>
    <lineage>
        <taxon>Bacteria</taxon>
        <taxon>Pseudomonadati</taxon>
        <taxon>Bacteroidota</taxon>
        <taxon>Cytophagia</taxon>
        <taxon>Cytophagales</taxon>
        <taxon>Hymenobacteraceae</taxon>
        <taxon>Hymenobacter</taxon>
    </lineage>
</organism>
<reference evidence="1 2" key="1">
    <citation type="submission" date="2019-12" db="EMBL/GenBank/DDBJ databases">
        <title>Hymenobacter sp. HMF4947 Genome sequencing and assembly.</title>
        <authorList>
            <person name="Kang H."/>
            <person name="Cha I."/>
            <person name="Kim H."/>
            <person name="Joh K."/>
        </authorList>
    </citation>
    <scope>NUCLEOTIDE SEQUENCE [LARGE SCALE GENOMIC DNA]</scope>
    <source>
        <strain evidence="1 2">HMF4947</strain>
    </source>
</reference>
<dbReference type="AlphaFoldDB" id="A0A7K1TLH3"/>
<accession>A0A7K1TLH3</accession>
<dbReference type="RefSeq" id="WP_157569982.1">
    <property type="nucleotide sequence ID" value="NZ_WQKZ01000011.1"/>
</dbReference>
<comment type="caution">
    <text evidence="1">The sequence shown here is derived from an EMBL/GenBank/DDBJ whole genome shotgun (WGS) entry which is preliminary data.</text>
</comment>
<proteinExistence type="predicted"/>
<dbReference type="EMBL" id="WQKZ01000011">
    <property type="protein sequence ID" value="MVN79206.1"/>
    <property type="molecule type" value="Genomic_DNA"/>
</dbReference>
<dbReference type="Proteomes" id="UP000441336">
    <property type="component" value="Unassembled WGS sequence"/>
</dbReference>
<sequence length="228" mass="25766">MNTQDKLLERFWAMRDRIGKFQRLASYGFELSTGATFSVTEDTTENTPVPRFHNLVMQRRHLRVVQEIQQAGLASVPNLYWLDEYEEQQWITWFARNSTVRYVSRDFTRTRQGIAFEEKLVALIRMLNQVGRSFHVFLIGPGPAVAAKSLSCLAAHGHTGTIITSDPILQGMNGKLYNATFRATSAPARTKPDVVLENIELFETQLLNSVANYPSFAKASRNLALSPA</sequence>
<name>A0A7K1TLH3_9BACT</name>
<keyword evidence="2" id="KW-1185">Reference proteome</keyword>
<gene>
    <name evidence="1" type="ORF">GO988_22980</name>
</gene>